<dbReference type="RefSeq" id="WP_183198301.1">
    <property type="nucleotide sequence ID" value="NZ_JACIEK010000001.1"/>
</dbReference>
<gene>
    <name evidence="1" type="ORF">GGR04_000923</name>
</gene>
<organism evidence="1 2">
    <name type="scientific">Aureimonas pseudogalii</name>
    <dbReference type="NCBI Taxonomy" id="1744844"/>
    <lineage>
        <taxon>Bacteria</taxon>
        <taxon>Pseudomonadati</taxon>
        <taxon>Pseudomonadota</taxon>
        <taxon>Alphaproteobacteria</taxon>
        <taxon>Hyphomicrobiales</taxon>
        <taxon>Aurantimonadaceae</taxon>
        <taxon>Aureimonas</taxon>
    </lineage>
</organism>
<reference evidence="1 2" key="1">
    <citation type="submission" date="2020-08" db="EMBL/GenBank/DDBJ databases">
        <title>Genomic Encyclopedia of Type Strains, Phase IV (KMG-IV): sequencing the most valuable type-strain genomes for metagenomic binning, comparative biology and taxonomic classification.</title>
        <authorList>
            <person name="Goeker M."/>
        </authorList>
    </citation>
    <scope>NUCLEOTIDE SEQUENCE [LARGE SCALE GENOMIC DNA]</scope>
    <source>
        <strain evidence="1 2">DSM 102238</strain>
    </source>
</reference>
<comment type="caution">
    <text evidence="1">The sequence shown here is derived from an EMBL/GenBank/DDBJ whole genome shotgun (WGS) entry which is preliminary data.</text>
</comment>
<dbReference type="AlphaFoldDB" id="A0A7W6E991"/>
<proteinExistence type="predicted"/>
<dbReference type="Proteomes" id="UP000542776">
    <property type="component" value="Unassembled WGS sequence"/>
</dbReference>
<sequence>MSDGAGGITRRGFMVGAATLAALPGPARAVPSIQHRRVLLLPQALADHAALAGLVARDQATEAGQPLAIAAAMPPAFRYGPTLTLVSPASLLAVPPAMLLRLVLAAPLGIAAAVVAAPAPARSAPGLPALAEALGRLLAEREAPATTIWVHADGARARGAEATERTILDGLRTGLGEASAGVEVLTVALGPGEPAGAVPTLRAMPLA</sequence>
<dbReference type="EMBL" id="JACIEK010000001">
    <property type="protein sequence ID" value="MBB3997102.1"/>
    <property type="molecule type" value="Genomic_DNA"/>
</dbReference>
<evidence type="ECO:0000313" key="2">
    <source>
        <dbReference type="Proteomes" id="UP000542776"/>
    </source>
</evidence>
<accession>A0A7W6E991</accession>
<dbReference type="InterPro" id="IPR006311">
    <property type="entry name" value="TAT_signal"/>
</dbReference>
<keyword evidence="2" id="KW-1185">Reference proteome</keyword>
<dbReference type="PROSITE" id="PS51318">
    <property type="entry name" value="TAT"/>
    <property type="match status" value="1"/>
</dbReference>
<evidence type="ECO:0000313" key="1">
    <source>
        <dbReference type="EMBL" id="MBB3997102.1"/>
    </source>
</evidence>
<name>A0A7W6E991_9HYPH</name>
<protein>
    <submittedName>
        <fullName evidence="1">Uncharacterized protein</fullName>
    </submittedName>
</protein>